<geneLocation type="plasmid" evidence="1 2">
    <name>unnamed1</name>
</geneLocation>
<dbReference type="OrthoDB" id="9814791at2"/>
<accession>A0A2K9NJC9</accession>
<reference evidence="1 2" key="1">
    <citation type="submission" date="2017-12" db="EMBL/GenBank/DDBJ databases">
        <title>Genomes of bacteria within cyanobacterial aggregates.</title>
        <authorList>
            <person name="Cai H."/>
        </authorList>
    </citation>
    <scope>NUCLEOTIDE SEQUENCE [LARGE SCALE GENOMIC DNA]</scope>
    <source>
        <strain evidence="1 2">TH16</strain>
        <plasmid evidence="1 2">unnamed1</plasmid>
    </source>
</reference>
<dbReference type="Proteomes" id="UP000234752">
    <property type="component" value="Plasmid unnamed1"/>
</dbReference>
<gene>
    <name evidence="1" type="ORF">C0V82_22645</name>
</gene>
<protein>
    <submittedName>
        <fullName evidence="1">DUF1579 domain-containing protein</fullName>
    </submittedName>
</protein>
<dbReference type="RefSeq" id="WP_102114710.1">
    <property type="nucleotide sequence ID" value="NZ_BMGN01000001.1"/>
</dbReference>
<name>A0A2K9NJC9_9PROT</name>
<sequence>MTVTIPKAPVGAGQGDFAFLNGRWNVRHRKLNGRLVGSCDWQDFTGTCEAREVMAGLGNCDDNVLHDPSGTYRAATFRRISPKTGLWNIWWFDERHGEVGEPMQGCFQDGVGTFLADDTLAGKPIKVRFIWSHITASSARWEQAFSPDGGETWEVNWYMWFERVA</sequence>
<dbReference type="EMBL" id="CP025613">
    <property type="protein sequence ID" value="AUN33190.1"/>
    <property type="molecule type" value="Genomic_DNA"/>
</dbReference>
<evidence type="ECO:0000313" key="2">
    <source>
        <dbReference type="Proteomes" id="UP000234752"/>
    </source>
</evidence>
<dbReference type="AlphaFoldDB" id="A0A2K9NJC9"/>
<dbReference type="KEGG" id="ncb:C0V82_22645"/>
<keyword evidence="1" id="KW-0614">Plasmid</keyword>
<proteinExistence type="predicted"/>
<keyword evidence="2" id="KW-1185">Reference proteome</keyword>
<evidence type="ECO:0000313" key="1">
    <source>
        <dbReference type="EMBL" id="AUN33190.1"/>
    </source>
</evidence>
<organism evidence="1 2">
    <name type="scientific">Niveispirillum cyanobacteriorum</name>
    <dbReference type="NCBI Taxonomy" id="1612173"/>
    <lineage>
        <taxon>Bacteria</taxon>
        <taxon>Pseudomonadati</taxon>
        <taxon>Pseudomonadota</taxon>
        <taxon>Alphaproteobacteria</taxon>
        <taxon>Rhodospirillales</taxon>
        <taxon>Azospirillaceae</taxon>
        <taxon>Niveispirillum</taxon>
    </lineage>
</organism>